<evidence type="ECO:0000259" key="1">
    <source>
        <dbReference type="Pfam" id="PF16924"/>
    </source>
</evidence>
<feature type="domain" description="Dipicolinate synthase subunit A N-terminal" evidence="1">
    <location>
        <begin position="2"/>
        <end position="106"/>
    </location>
</feature>
<gene>
    <name evidence="2" type="ORF">RWE15_18195</name>
</gene>
<evidence type="ECO:0000313" key="2">
    <source>
        <dbReference type="EMBL" id="MDY0395955.1"/>
    </source>
</evidence>
<protein>
    <submittedName>
        <fullName evidence="2">Dipicolinate synthase subunit DpsA</fullName>
    </submittedName>
</protein>
<accession>A0ABU5C9N8</accession>
<evidence type="ECO:0000313" key="3">
    <source>
        <dbReference type="Proteomes" id="UP001281447"/>
    </source>
</evidence>
<comment type="caution">
    <text evidence="2">The sequence shown here is derived from an EMBL/GenBank/DDBJ whole genome shotgun (WGS) entry which is preliminary data.</text>
</comment>
<name>A0ABU5C9N8_9BACI</name>
<organism evidence="2 3">
    <name type="scientific">Tigheibacillus halophilus</name>
    <dbReference type="NCBI Taxonomy" id="361280"/>
    <lineage>
        <taxon>Bacteria</taxon>
        <taxon>Bacillati</taxon>
        <taxon>Bacillota</taxon>
        <taxon>Bacilli</taxon>
        <taxon>Bacillales</taxon>
        <taxon>Bacillaceae</taxon>
        <taxon>Tigheibacillus</taxon>
    </lineage>
</organism>
<dbReference type="Gene3D" id="3.40.50.720">
    <property type="entry name" value="NAD(P)-binding Rossmann-like Domain"/>
    <property type="match status" value="1"/>
</dbReference>
<proteinExistence type="predicted"/>
<dbReference type="EMBL" id="JAWDIP010000004">
    <property type="protein sequence ID" value="MDY0395955.1"/>
    <property type="molecule type" value="Genomic_DNA"/>
</dbReference>
<dbReference type="Proteomes" id="UP001281447">
    <property type="component" value="Unassembled WGS sequence"/>
</dbReference>
<sequence length="142" mass="15510">MLIGGDERYLEVVRKLDDLGASVVLAGYDKAGLSSGRVQISKLEDVNFSNLYAILLPVSGTDGEGNITMSSFTDQQLCLTEQMISQLPPSCKIYTGVSGSFLKRMGSKFQKRNHFYFGQGGYCHLQFYPDCGRSITACNGAD</sequence>
<keyword evidence="3" id="KW-1185">Reference proteome</keyword>
<dbReference type="Pfam" id="PF16924">
    <property type="entry name" value="DpaA_N"/>
    <property type="match status" value="1"/>
</dbReference>
<dbReference type="InterPro" id="IPR031629">
    <property type="entry name" value="DpaA_N"/>
</dbReference>
<reference evidence="2 3" key="1">
    <citation type="submission" date="2023-10" db="EMBL/GenBank/DDBJ databases">
        <title>Virgibacillus halophilus 5B73C genome.</title>
        <authorList>
            <person name="Miliotis G."/>
            <person name="Sengupta P."/>
            <person name="Hameed A."/>
            <person name="Chuvochina M."/>
            <person name="Mcdonagh F."/>
            <person name="Simpson A.C."/>
            <person name="Singh N.K."/>
            <person name="Rekha P.D."/>
            <person name="Raman K."/>
            <person name="Hugenholtz P."/>
            <person name="Venkateswaran K."/>
        </authorList>
    </citation>
    <scope>NUCLEOTIDE SEQUENCE [LARGE SCALE GENOMIC DNA]</scope>
    <source>
        <strain evidence="2 3">5B73C</strain>
    </source>
</reference>